<gene>
    <name evidence="1" type="ORF">MNOR_LOCUS7998</name>
</gene>
<proteinExistence type="predicted"/>
<dbReference type="EMBL" id="CAXKWB010003624">
    <property type="protein sequence ID" value="CAL4069706.1"/>
    <property type="molecule type" value="Genomic_DNA"/>
</dbReference>
<name>A0AAV2Q6C1_MEGNR</name>
<feature type="non-terminal residue" evidence="1">
    <location>
        <position position="109"/>
    </location>
</feature>
<keyword evidence="2" id="KW-1185">Reference proteome</keyword>
<organism evidence="1 2">
    <name type="scientific">Meganyctiphanes norvegica</name>
    <name type="common">Northern krill</name>
    <name type="synonym">Thysanopoda norvegica</name>
    <dbReference type="NCBI Taxonomy" id="48144"/>
    <lineage>
        <taxon>Eukaryota</taxon>
        <taxon>Metazoa</taxon>
        <taxon>Ecdysozoa</taxon>
        <taxon>Arthropoda</taxon>
        <taxon>Crustacea</taxon>
        <taxon>Multicrustacea</taxon>
        <taxon>Malacostraca</taxon>
        <taxon>Eumalacostraca</taxon>
        <taxon>Eucarida</taxon>
        <taxon>Euphausiacea</taxon>
        <taxon>Euphausiidae</taxon>
        <taxon>Meganyctiphanes</taxon>
    </lineage>
</organism>
<sequence length="109" mass="12152">MVVAQGAQVNTFISREDPLWALDEPGDIRRTDCLRLKVHISDIIGAPADQAYSSLPCSHDGLAASLCEVPWLFNFNDLIVNPEEQANLDCGFIGTYSHCVWEKDNNIFK</sequence>
<accession>A0AAV2Q6C1</accession>
<dbReference type="Proteomes" id="UP001497623">
    <property type="component" value="Unassembled WGS sequence"/>
</dbReference>
<evidence type="ECO:0000313" key="2">
    <source>
        <dbReference type="Proteomes" id="UP001497623"/>
    </source>
</evidence>
<evidence type="ECO:0000313" key="1">
    <source>
        <dbReference type="EMBL" id="CAL4069706.1"/>
    </source>
</evidence>
<reference evidence="1 2" key="1">
    <citation type="submission" date="2024-05" db="EMBL/GenBank/DDBJ databases">
        <authorList>
            <person name="Wallberg A."/>
        </authorList>
    </citation>
    <scope>NUCLEOTIDE SEQUENCE [LARGE SCALE GENOMIC DNA]</scope>
</reference>
<dbReference type="AlphaFoldDB" id="A0AAV2Q6C1"/>
<protein>
    <submittedName>
        <fullName evidence="1">Uncharacterized protein</fullName>
    </submittedName>
</protein>
<comment type="caution">
    <text evidence="1">The sequence shown here is derived from an EMBL/GenBank/DDBJ whole genome shotgun (WGS) entry which is preliminary data.</text>
</comment>